<dbReference type="STRING" id="71717.A0A4Y7TYP0"/>
<dbReference type="GO" id="GO:0004792">
    <property type="term" value="F:thiosulfate-cyanide sulfurtransferase activity"/>
    <property type="evidence" value="ECO:0007669"/>
    <property type="project" value="TreeGrafter"/>
</dbReference>
<keyword evidence="1" id="KW-0808">Transferase</keyword>
<dbReference type="InterPro" id="IPR036873">
    <property type="entry name" value="Rhodanese-like_dom_sf"/>
</dbReference>
<dbReference type="Gene3D" id="3.40.250.10">
    <property type="entry name" value="Rhodanese-like domain"/>
    <property type="match status" value="2"/>
</dbReference>
<dbReference type="Proteomes" id="UP000298030">
    <property type="component" value="Unassembled WGS sequence"/>
</dbReference>
<reference evidence="4 5" key="1">
    <citation type="journal article" date="2019" name="Nat. Ecol. Evol.">
        <title>Megaphylogeny resolves global patterns of mushroom evolution.</title>
        <authorList>
            <person name="Varga T."/>
            <person name="Krizsan K."/>
            <person name="Foldi C."/>
            <person name="Dima B."/>
            <person name="Sanchez-Garcia M."/>
            <person name="Sanchez-Ramirez S."/>
            <person name="Szollosi G.J."/>
            <person name="Szarkandi J.G."/>
            <person name="Papp V."/>
            <person name="Albert L."/>
            <person name="Andreopoulos W."/>
            <person name="Angelini C."/>
            <person name="Antonin V."/>
            <person name="Barry K.W."/>
            <person name="Bougher N.L."/>
            <person name="Buchanan P."/>
            <person name="Buyck B."/>
            <person name="Bense V."/>
            <person name="Catcheside P."/>
            <person name="Chovatia M."/>
            <person name="Cooper J."/>
            <person name="Damon W."/>
            <person name="Desjardin D."/>
            <person name="Finy P."/>
            <person name="Geml J."/>
            <person name="Haridas S."/>
            <person name="Hughes K."/>
            <person name="Justo A."/>
            <person name="Karasinski D."/>
            <person name="Kautmanova I."/>
            <person name="Kiss B."/>
            <person name="Kocsube S."/>
            <person name="Kotiranta H."/>
            <person name="LaButti K.M."/>
            <person name="Lechner B.E."/>
            <person name="Liimatainen K."/>
            <person name="Lipzen A."/>
            <person name="Lukacs Z."/>
            <person name="Mihaltcheva S."/>
            <person name="Morgado L.N."/>
            <person name="Niskanen T."/>
            <person name="Noordeloos M.E."/>
            <person name="Ohm R.A."/>
            <person name="Ortiz-Santana B."/>
            <person name="Ovrebo C."/>
            <person name="Racz N."/>
            <person name="Riley R."/>
            <person name="Savchenko A."/>
            <person name="Shiryaev A."/>
            <person name="Soop K."/>
            <person name="Spirin V."/>
            <person name="Szebenyi C."/>
            <person name="Tomsovsky M."/>
            <person name="Tulloss R.E."/>
            <person name="Uehling J."/>
            <person name="Grigoriev I.V."/>
            <person name="Vagvolgyi C."/>
            <person name="Papp T."/>
            <person name="Martin F.M."/>
            <person name="Miettinen O."/>
            <person name="Hibbett D.S."/>
            <person name="Nagy L.G."/>
        </authorList>
    </citation>
    <scope>NUCLEOTIDE SEQUENCE [LARGE SCALE GENOMIC DNA]</scope>
    <source>
        <strain evidence="4 5">FP101781</strain>
    </source>
</reference>
<dbReference type="OrthoDB" id="270167at2759"/>
<comment type="caution">
    <text evidence="4">The sequence shown here is derived from an EMBL/GenBank/DDBJ whole genome shotgun (WGS) entry which is preliminary data.</text>
</comment>
<feature type="domain" description="Rhodanese" evidence="3">
    <location>
        <begin position="197"/>
        <end position="327"/>
    </location>
</feature>
<dbReference type="PANTHER" id="PTHR11364">
    <property type="entry name" value="THIOSULFATE SULFERTANSFERASE"/>
    <property type="match status" value="1"/>
</dbReference>
<evidence type="ECO:0000256" key="1">
    <source>
        <dbReference type="ARBA" id="ARBA00022679"/>
    </source>
</evidence>
<evidence type="ECO:0000313" key="4">
    <source>
        <dbReference type="EMBL" id="TEB39300.1"/>
    </source>
</evidence>
<dbReference type="SUPFAM" id="SSF52821">
    <property type="entry name" value="Rhodanese/Cell cycle control phosphatase"/>
    <property type="match status" value="2"/>
</dbReference>
<keyword evidence="2" id="KW-0677">Repeat</keyword>
<dbReference type="InterPro" id="IPR045078">
    <property type="entry name" value="TST/MPST-like"/>
</dbReference>
<sequence>MIPRLPARTVSLRRTIRTFGHVSRTPLVLSPQEVNNLHHSKAPVAFLDATWFMPNSTRSAREEFLVKRIPGAQFLDLDTVASPHELGLKHMMPSNEVFAKACEELGVSPTSHVVLYDSHGVFSSPRALFMFRSFGHGKSSIMNGGLPRWADEGLPIDTEAPIQVKAVQYPAPTSTPRKHIRSYEDMVANSTFNPTSNANVELVLDARSRGRYLGTDPEPRPGLSSGHIPNSLSLPFNLFLQKNVSKEGIEFTTVLPPAEIRQVIEDVIGSDQVEDILSGQRSVVTSCGSGMTAGVLWLGLQLIGAKNVALYDESWTGYAMRSTSPIVKKAA</sequence>
<evidence type="ECO:0000256" key="2">
    <source>
        <dbReference type="ARBA" id="ARBA00022737"/>
    </source>
</evidence>
<dbReference type="CDD" id="cd01449">
    <property type="entry name" value="TST_Repeat_2"/>
    <property type="match status" value="1"/>
</dbReference>
<gene>
    <name evidence="4" type="ORF">FA13DRAFT_465721</name>
</gene>
<accession>A0A4Y7TYP0</accession>
<dbReference type="InterPro" id="IPR001763">
    <property type="entry name" value="Rhodanese-like_dom"/>
</dbReference>
<name>A0A4Y7TYP0_COPMI</name>
<evidence type="ECO:0000259" key="3">
    <source>
        <dbReference type="PROSITE" id="PS50206"/>
    </source>
</evidence>
<proteinExistence type="predicted"/>
<feature type="domain" description="Rhodanese" evidence="3">
    <location>
        <begin position="40"/>
        <end position="158"/>
    </location>
</feature>
<evidence type="ECO:0000313" key="5">
    <source>
        <dbReference type="Proteomes" id="UP000298030"/>
    </source>
</evidence>
<protein>
    <submittedName>
        <fullName evidence="4">Rhodanese-like protein</fullName>
    </submittedName>
</protein>
<dbReference type="GO" id="GO:0005739">
    <property type="term" value="C:mitochondrion"/>
    <property type="evidence" value="ECO:0007669"/>
    <property type="project" value="TreeGrafter"/>
</dbReference>
<dbReference type="Pfam" id="PF00581">
    <property type="entry name" value="Rhodanese"/>
    <property type="match status" value="2"/>
</dbReference>
<dbReference type="SMART" id="SM00450">
    <property type="entry name" value="RHOD"/>
    <property type="match status" value="2"/>
</dbReference>
<organism evidence="4 5">
    <name type="scientific">Coprinellus micaceus</name>
    <name type="common">Glistening ink-cap mushroom</name>
    <name type="synonym">Coprinus micaceus</name>
    <dbReference type="NCBI Taxonomy" id="71717"/>
    <lineage>
        <taxon>Eukaryota</taxon>
        <taxon>Fungi</taxon>
        <taxon>Dikarya</taxon>
        <taxon>Basidiomycota</taxon>
        <taxon>Agaricomycotina</taxon>
        <taxon>Agaricomycetes</taxon>
        <taxon>Agaricomycetidae</taxon>
        <taxon>Agaricales</taxon>
        <taxon>Agaricineae</taxon>
        <taxon>Psathyrellaceae</taxon>
        <taxon>Coprinellus</taxon>
    </lineage>
</organism>
<dbReference type="EMBL" id="QPFP01000002">
    <property type="protein sequence ID" value="TEB39300.1"/>
    <property type="molecule type" value="Genomic_DNA"/>
</dbReference>
<dbReference type="PANTHER" id="PTHR11364:SF27">
    <property type="entry name" value="SULFURTRANSFERASE"/>
    <property type="match status" value="1"/>
</dbReference>
<keyword evidence="5" id="KW-1185">Reference proteome</keyword>
<dbReference type="AlphaFoldDB" id="A0A4Y7TYP0"/>
<dbReference type="CDD" id="cd01448">
    <property type="entry name" value="TST_Repeat_1"/>
    <property type="match status" value="1"/>
</dbReference>
<dbReference type="PROSITE" id="PS50206">
    <property type="entry name" value="RHODANESE_3"/>
    <property type="match status" value="2"/>
</dbReference>